<dbReference type="FunFam" id="3.40.50.1170:FF:000001">
    <property type="entry name" value="L-asparaginase 2"/>
    <property type="match status" value="1"/>
</dbReference>
<proteinExistence type="inferred from homology"/>
<dbReference type="Proteomes" id="UP000252884">
    <property type="component" value="Unassembled WGS sequence"/>
</dbReference>
<dbReference type="Gene3D" id="3.40.50.1170">
    <property type="entry name" value="L-asparaginase, N-terminal domain"/>
    <property type="match status" value="1"/>
</dbReference>
<dbReference type="PRINTS" id="PR00139">
    <property type="entry name" value="ASNGLNASE"/>
</dbReference>
<dbReference type="SMART" id="SM00870">
    <property type="entry name" value="Asparaginase"/>
    <property type="match status" value="1"/>
</dbReference>
<keyword evidence="2" id="KW-0378">Hydrolase</keyword>
<dbReference type="PROSITE" id="PS00917">
    <property type="entry name" value="ASN_GLN_ASE_2"/>
    <property type="match status" value="1"/>
</dbReference>
<dbReference type="PIRSF" id="PIRSF001220">
    <property type="entry name" value="L-ASNase_gatD"/>
    <property type="match status" value="1"/>
</dbReference>
<feature type="domain" description="Asparaginase/glutaminase C-terminal" evidence="7">
    <location>
        <begin position="226"/>
        <end position="318"/>
    </location>
</feature>
<dbReference type="PIRSF" id="PIRSF500176">
    <property type="entry name" value="L_ASNase"/>
    <property type="match status" value="1"/>
</dbReference>
<dbReference type="Pfam" id="PF00710">
    <property type="entry name" value="Asparaginase"/>
    <property type="match status" value="1"/>
</dbReference>
<dbReference type="InterPro" id="IPR037152">
    <property type="entry name" value="L-asparaginase_N_sf"/>
</dbReference>
<feature type="binding site" evidence="4">
    <location>
        <position position="69"/>
    </location>
    <ligand>
        <name>substrate</name>
    </ligand>
</feature>
<evidence type="ECO:0000259" key="6">
    <source>
        <dbReference type="Pfam" id="PF00710"/>
    </source>
</evidence>
<feature type="domain" description="L-asparaginase N-terminal" evidence="6">
    <location>
        <begin position="15"/>
        <end position="198"/>
    </location>
</feature>
<evidence type="ECO:0000256" key="2">
    <source>
        <dbReference type="ARBA" id="ARBA00022801"/>
    </source>
</evidence>
<dbReference type="InterPro" id="IPR036152">
    <property type="entry name" value="Asp/glu_Ase-like_sf"/>
</dbReference>
<gene>
    <name evidence="8" type="ORF">DES41_10568</name>
</gene>
<dbReference type="InterPro" id="IPR027474">
    <property type="entry name" value="L-asparaginase_N"/>
</dbReference>
<dbReference type="OrthoDB" id="9788068at2"/>
<evidence type="ECO:0000313" key="8">
    <source>
        <dbReference type="EMBL" id="RCW70130.1"/>
    </source>
</evidence>
<feature type="active site" evidence="5">
    <location>
        <position position="102"/>
    </location>
</feature>
<dbReference type="InterPro" id="IPR006034">
    <property type="entry name" value="Asparaginase/glutaminase-like"/>
</dbReference>
<evidence type="ECO:0000256" key="3">
    <source>
        <dbReference type="PIRSR" id="PIRSR001220-1"/>
    </source>
</evidence>
<sequence>MQAPHAFPGASPRTLLVLGSGGTIAGLAPRAGDTLDYQAAQVGVAQLLAGVDAPPGCVLQVEQVAQVDSKDMDATVWLLLAQRCAEALVRESVQGIVITHGTDTLEETAYFLQAVLAPAKPVVFACAMRPANAAMPDGPQNLRDALAVAAQPGARGVVAVCAGAVHAATDVRKVHSYRLDAFSSGDAGPLGYVEAGALRQLRGWPHAVPTTGLLARLPSTPQAWPRVEIVFSHAGAGGAGVDALVRDGTRGIVVAATGNGSVHQALEAALLRAQAAGVRVLRASRCEQGRVLGGEGDALAGAGALSPVKARIQLQLELLGT</sequence>
<evidence type="ECO:0000259" key="7">
    <source>
        <dbReference type="Pfam" id="PF17763"/>
    </source>
</evidence>
<organism evidence="8 9">
    <name type="scientific">Pseudorhodoferax soli</name>
    <dbReference type="NCBI Taxonomy" id="545864"/>
    <lineage>
        <taxon>Bacteria</taxon>
        <taxon>Pseudomonadati</taxon>
        <taxon>Pseudomonadota</taxon>
        <taxon>Betaproteobacteria</taxon>
        <taxon>Burkholderiales</taxon>
        <taxon>Comamonadaceae</taxon>
    </lineage>
</organism>
<dbReference type="Pfam" id="PF17763">
    <property type="entry name" value="Asparaginase_C"/>
    <property type="match status" value="1"/>
</dbReference>
<comment type="caution">
    <text evidence="8">The sequence shown here is derived from an EMBL/GenBank/DDBJ whole genome shotgun (WGS) entry which is preliminary data.</text>
</comment>
<dbReference type="SUPFAM" id="SSF53774">
    <property type="entry name" value="Glutaminase/Asparaginase"/>
    <property type="match status" value="1"/>
</dbReference>
<name>A0A368XQ52_9BURK</name>
<dbReference type="AlphaFoldDB" id="A0A368XQ52"/>
<feature type="binding site" evidence="4">
    <location>
        <begin position="102"/>
        <end position="103"/>
    </location>
    <ligand>
        <name>substrate</name>
    </ligand>
</feature>
<dbReference type="InterPro" id="IPR027473">
    <property type="entry name" value="L-asparaginase_C"/>
</dbReference>
<dbReference type="PANTHER" id="PTHR11707:SF28">
    <property type="entry name" value="60 KDA LYSOPHOSPHOLIPASE"/>
    <property type="match status" value="1"/>
</dbReference>
<dbReference type="CDD" id="cd08964">
    <property type="entry name" value="L-asparaginase_II"/>
    <property type="match status" value="1"/>
</dbReference>
<dbReference type="Gene3D" id="3.40.50.40">
    <property type="match status" value="1"/>
</dbReference>
<dbReference type="RefSeq" id="WP_114469105.1">
    <property type="nucleotide sequence ID" value="NZ_QPJK01000005.1"/>
</dbReference>
<reference evidence="8 9" key="1">
    <citation type="submission" date="2018-07" db="EMBL/GenBank/DDBJ databases">
        <title>Genomic Encyclopedia of Type Strains, Phase IV (KMG-IV): sequencing the most valuable type-strain genomes for metagenomic binning, comparative biology and taxonomic classification.</title>
        <authorList>
            <person name="Goeker M."/>
        </authorList>
    </citation>
    <scope>NUCLEOTIDE SEQUENCE [LARGE SCALE GENOMIC DNA]</scope>
    <source>
        <strain evidence="8 9">DSM 21634</strain>
    </source>
</reference>
<dbReference type="PROSITE" id="PS51732">
    <property type="entry name" value="ASN_GLN_ASE_3"/>
    <property type="match status" value="1"/>
</dbReference>
<dbReference type="InterPro" id="IPR040919">
    <property type="entry name" value="Asparaginase_C"/>
</dbReference>
<dbReference type="EMBL" id="QPJK01000005">
    <property type="protein sequence ID" value="RCW70130.1"/>
    <property type="molecule type" value="Genomic_DNA"/>
</dbReference>
<comment type="similarity">
    <text evidence="1">Belongs to the asparaginase 1 family.</text>
</comment>
<feature type="active site" description="O-isoaspartyl threonine intermediate" evidence="3">
    <location>
        <position position="23"/>
    </location>
</feature>
<dbReference type="GO" id="GO:0004067">
    <property type="term" value="F:asparaginase activity"/>
    <property type="evidence" value="ECO:0007669"/>
    <property type="project" value="UniProtKB-UniRule"/>
</dbReference>
<protein>
    <submittedName>
        <fullName evidence="8">L-asparaginase</fullName>
    </submittedName>
</protein>
<accession>A0A368XQ52</accession>
<dbReference type="InterPro" id="IPR027475">
    <property type="entry name" value="Asparaginase/glutaminase_AS2"/>
</dbReference>
<evidence type="ECO:0000256" key="4">
    <source>
        <dbReference type="PIRSR" id="PIRSR001220-2"/>
    </source>
</evidence>
<dbReference type="InterPro" id="IPR004550">
    <property type="entry name" value="AsnASE_II"/>
</dbReference>
<dbReference type="GO" id="GO:0006528">
    <property type="term" value="P:asparagine metabolic process"/>
    <property type="evidence" value="ECO:0007669"/>
    <property type="project" value="InterPro"/>
</dbReference>
<evidence type="ECO:0000313" key="9">
    <source>
        <dbReference type="Proteomes" id="UP000252884"/>
    </source>
</evidence>
<dbReference type="PANTHER" id="PTHR11707">
    <property type="entry name" value="L-ASPARAGINASE"/>
    <property type="match status" value="1"/>
</dbReference>
<evidence type="ECO:0000256" key="1">
    <source>
        <dbReference type="ARBA" id="ARBA00010518"/>
    </source>
</evidence>
<evidence type="ECO:0000256" key="5">
    <source>
        <dbReference type="PROSITE-ProRule" id="PRU10100"/>
    </source>
</evidence>
<keyword evidence="9" id="KW-1185">Reference proteome</keyword>